<evidence type="ECO:0000313" key="3">
    <source>
        <dbReference type="Proteomes" id="UP000246351"/>
    </source>
</evidence>
<dbReference type="EMBL" id="QEIV01000993">
    <property type="protein sequence ID" value="PWZ98014.1"/>
    <property type="molecule type" value="Genomic_DNA"/>
</dbReference>
<dbReference type="RefSeq" id="WP_110161864.1">
    <property type="nucleotide sequence ID" value="NZ_QEIX01000147.1"/>
</dbReference>
<feature type="transmembrane region" description="Helical" evidence="1">
    <location>
        <begin position="23"/>
        <end position="47"/>
    </location>
</feature>
<proteinExistence type="predicted"/>
<dbReference type="GO" id="GO:0140359">
    <property type="term" value="F:ABC-type transporter activity"/>
    <property type="evidence" value="ECO:0007669"/>
    <property type="project" value="InterPro"/>
</dbReference>
<reference evidence="2 3" key="1">
    <citation type="journal article" date="2018" name="Vet. Microbiol.">
        <title>Clonal diversity and geographic distribution of methicillin-resistant Staphylococcus pseudintermedius from Australian animals: Discovery of novel sequence types.</title>
        <authorList>
            <person name="Worthing K.A."/>
            <person name="Abraham S."/>
            <person name="Coombs G.W."/>
            <person name="Pang S."/>
            <person name="Saputra S."/>
            <person name="Jordan D."/>
            <person name="Trott D.J."/>
            <person name="Norris J.M."/>
        </authorList>
    </citation>
    <scope>NUCLEOTIDE SEQUENCE [LARGE SCALE GENOMIC DNA]</scope>
    <source>
        <strain evidence="2 3">ST71 3</strain>
    </source>
</reference>
<organism evidence="2 3">
    <name type="scientific">Staphylococcus pseudintermedius</name>
    <dbReference type="NCBI Taxonomy" id="283734"/>
    <lineage>
        <taxon>Bacteria</taxon>
        <taxon>Bacillati</taxon>
        <taxon>Bacillota</taxon>
        <taxon>Bacilli</taxon>
        <taxon>Bacillales</taxon>
        <taxon>Staphylococcaceae</taxon>
        <taxon>Staphylococcus</taxon>
        <taxon>Staphylococcus intermedius group</taxon>
    </lineage>
</organism>
<feature type="transmembrane region" description="Helical" evidence="1">
    <location>
        <begin position="139"/>
        <end position="165"/>
    </location>
</feature>
<protein>
    <submittedName>
        <fullName evidence="2">ABC transporter permease</fullName>
    </submittedName>
</protein>
<dbReference type="Pfam" id="PF12679">
    <property type="entry name" value="ABC2_membrane_2"/>
    <property type="match status" value="1"/>
</dbReference>
<feature type="transmembrane region" description="Helical" evidence="1">
    <location>
        <begin position="83"/>
        <end position="103"/>
    </location>
</feature>
<keyword evidence="1" id="KW-0472">Membrane</keyword>
<sequence length="271" mass="30093">MINMKHVFTIVYKDALDIKSDRGVLVSVFIIPFIFSLVLPLPLALVIGDIHFSVVDYIGGARMFIDQLPEQVIPKSIDPHHGMVYAILMYFFIPFFILIPVFVSSMLATTSFTGEKEHKTIEGLLYTPITNKELMLGKILVSGIPSILLTWIAVFIYGIIANVYGVNVLGEMIFPNFSWIMVTFFIAPLITFLSISLVVAVSQRVNTSKSAQSVSMILVLPIIGFIISQANGVFLFGPMISIILVVVLIVVDIIVYLAVSKRFDSDKLLTK</sequence>
<evidence type="ECO:0000313" key="2">
    <source>
        <dbReference type="EMBL" id="PWZ98014.1"/>
    </source>
</evidence>
<feature type="transmembrane region" description="Helical" evidence="1">
    <location>
        <begin position="236"/>
        <end position="259"/>
    </location>
</feature>
<evidence type="ECO:0000256" key="1">
    <source>
        <dbReference type="SAM" id="Phobius"/>
    </source>
</evidence>
<keyword evidence="1" id="KW-0812">Transmembrane</keyword>
<feature type="transmembrane region" description="Helical" evidence="1">
    <location>
        <begin position="177"/>
        <end position="201"/>
    </location>
</feature>
<name>A0A317Z994_STAPS</name>
<dbReference type="Proteomes" id="UP000246351">
    <property type="component" value="Unassembled WGS sequence"/>
</dbReference>
<accession>A0A317Z994</accession>
<dbReference type="PANTHER" id="PTHR43471:SF1">
    <property type="entry name" value="ABC TRANSPORTER PERMEASE PROTEIN NOSY-RELATED"/>
    <property type="match status" value="1"/>
</dbReference>
<dbReference type="AlphaFoldDB" id="A0A317Z994"/>
<dbReference type="GO" id="GO:0005886">
    <property type="term" value="C:plasma membrane"/>
    <property type="evidence" value="ECO:0007669"/>
    <property type="project" value="UniProtKB-SubCell"/>
</dbReference>
<dbReference type="PANTHER" id="PTHR43471">
    <property type="entry name" value="ABC TRANSPORTER PERMEASE"/>
    <property type="match status" value="1"/>
</dbReference>
<feature type="transmembrane region" description="Helical" evidence="1">
    <location>
        <begin position="213"/>
        <end position="230"/>
    </location>
</feature>
<comment type="caution">
    <text evidence="2">The sequence shown here is derived from an EMBL/GenBank/DDBJ whole genome shotgun (WGS) entry which is preliminary data.</text>
</comment>
<gene>
    <name evidence="2" type="ORF">DD924_10460</name>
</gene>
<keyword evidence="1" id="KW-1133">Transmembrane helix</keyword>